<proteinExistence type="inferred from homology"/>
<keyword evidence="3" id="KW-1133">Transmembrane helix</keyword>
<dbReference type="Gene3D" id="3.90.550.10">
    <property type="entry name" value="Spore Coat Polysaccharide Biosynthesis Protein SpsA, Chain A"/>
    <property type="match status" value="4"/>
</dbReference>
<dbReference type="GO" id="GO:0000026">
    <property type="term" value="F:alpha-1,2-mannosyltransferase activity"/>
    <property type="evidence" value="ECO:0007669"/>
    <property type="project" value="TreeGrafter"/>
</dbReference>
<comment type="caution">
    <text evidence="4">The sequence shown here is derived from an EMBL/GenBank/DDBJ whole genome shotgun (WGS) entry which is preliminary data.</text>
</comment>
<dbReference type="InterPro" id="IPR029044">
    <property type="entry name" value="Nucleotide-diphossugar_trans"/>
</dbReference>
<keyword evidence="2" id="KW-0808">Transferase</keyword>
<gene>
    <name evidence="4" type="ORF">EW146_g4283</name>
</gene>
<evidence type="ECO:0000313" key="5">
    <source>
        <dbReference type="Proteomes" id="UP000310158"/>
    </source>
</evidence>
<evidence type="ECO:0000256" key="2">
    <source>
        <dbReference type="ARBA" id="ARBA00022679"/>
    </source>
</evidence>
<dbReference type="SUPFAM" id="SSF53448">
    <property type="entry name" value="Nucleotide-diphospho-sugar transferases"/>
    <property type="match status" value="4"/>
</dbReference>
<accession>A0A4S4M0U0</accession>
<dbReference type="InterPro" id="IPR002685">
    <property type="entry name" value="Glyco_trans_15"/>
</dbReference>
<reference evidence="4 5" key="1">
    <citation type="submission" date="2019-02" db="EMBL/GenBank/DDBJ databases">
        <title>Genome sequencing of the rare red list fungi Bondarzewia mesenterica.</title>
        <authorList>
            <person name="Buettner E."/>
            <person name="Kellner H."/>
        </authorList>
    </citation>
    <scope>NUCLEOTIDE SEQUENCE [LARGE SCALE GENOMIC DNA]</scope>
    <source>
        <strain evidence="4 5">DSM 108281</strain>
    </source>
</reference>
<comment type="similarity">
    <text evidence="1">Belongs to the glycosyltransferase 15 family.</text>
</comment>
<evidence type="ECO:0000256" key="1">
    <source>
        <dbReference type="ARBA" id="ARBA00007677"/>
    </source>
</evidence>
<sequence length="1253" mass="144144">MSLLRPIRAVLGVLVLLITLHFFLTTRSSAPHESTESHPPRRANATFVVLCRNAELGGVMTVVQQLEDRFNARHGYPWVLLNDEPFTDDFKARVQRMTSAPVSFGLIPSDHWLQPAWINETKAEQVRHRMQLHRIPYGGSQSYRNMCRFQSGFLFRHELLRPYRYYWRVEPGADYFCDLDDDPLLFMQDNNKTYGFTLARLELKDTVPSLWEAVHGSPIIRRLPHTPDPRARAADFKTENPELLPRKDDMTTMKFVTDDDGDSYNLLEQLRDRGPGFLARSELPHVLRLSRPPRRILLRGIRSALLHVRVSETMIRLGLAVVRRPDPQHRALVVREERADPFFRRYRVPASVGGAVSAGRGVGPREVLVRSAEELCSVVLAVQDRELCRAHLKNTTMFFPRLTPLRVAAGVFLTLALLHLFLRAPGTTASISKSLSAFLPSSEKTSLRLSRLGTPLANATFVVLCRNEDLGAVMGSVRQMEDRFNKRYGYPWTFLNDEPFEEAFVTRVRALTDAPVSFGVIPRAHWVQPEWIDEGRAEEARRKMMSHVLHLIPYGGEFCFSSHPVCFLGCSFGRERVKAASRIATCVDLIRAHELLLPYKYYWRVEPSVKYYCDLDYDPFIFMLENNKTYGFTVGLYEYKDTIMTLWDTVKDFMREHPDLLPENNMMDFISDDGGASYNLCHYWSNFEIGDMDFWRGEAYGAFFRLSRSRGRVLLRGPPPLFPPFLYYSSVEFTLRTFSIWRGAAQAVGGTRRTSGTATSRSSIVRRATRGGGVGAAATRRTISRMIGPEEVHVESDDSVSWPLPSAASSFTSFFRPSSVLFHFSSLVLGDDLKSSKMMTPMRYVVLVLTIIVSLHFILTFSHEAYGNATSISRLISNQKSSSDQQRVPEEYYWHDNITTIKDRRANATIVMLARNSDLKGIVKSMKQMEDRFNKKFRYPYVFLNEEAFDTKFRETVLDLTDAKIEFGLIPRDHWFQPDWIDEEKATAARDQMAADKVIYGGSLPYRNMCRFNSGFFYRHELLAKYKYYWRVEPDVTFFCDLDYDPFLYMQDNEKVYGFTIALPEYPATIATLWDTVRDFMKENPELIPKDNGMGFLSDDGGLTYNRCHCKSLPPPFFPDTLSPITLPLSTPLNTTPFVPPSSPSSLVWSNFEIGDLDFWRGEAYSKFFDHLDQAGGFYYERWGDAPVHSIGAALLAPKDKLHFFHDIGYRHEPFQRCPQSDEHKRGKCWCDATENFDYDWYSCLPKFDRLFA</sequence>
<dbReference type="GO" id="GO:0006487">
    <property type="term" value="P:protein N-linked glycosylation"/>
    <property type="evidence" value="ECO:0007669"/>
    <property type="project" value="TreeGrafter"/>
</dbReference>
<evidence type="ECO:0008006" key="6">
    <source>
        <dbReference type="Google" id="ProtNLM"/>
    </source>
</evidence>
<dbReference type="GO" id="GO:0016020">
    <property type="term" value="C:membrane"/>
    <property type="evidence" value="ECO:0007669"/>
    <property type="project" value="InterPro"/>
</dbReference>
<dbReference type="GO" id="GO:0000032">
    <property type="term" value="P:cell wall mannoprotein biosynthetic process"/>
    <property type="evidence" value="ECO:0007669"/>
    <property type="project" value="TreeGrafter"/>
</dbReference>
<dbReference type="PANTHER" id="PTHR31121:SF6">
    <property type="entry name" value="ALPHA-1,2 MANNOSYLTRANSFERASE KTR1"/>
    <property type="match status" value="1"/>
</dbReference>
<dbReference type="GO" id="GO:0005794">
    <property type="term" value="C:Golgi apparatus"/>
    <property type="evidence" value="ECO:0007669"/>
    <property type="project" value="TreeGrafter"/>
</dbReference>
<feature type="transmembrane region" description="Helical" evidence="3">
    <location>
        <begin position="844"/>
        <end position="862"/>
    </location>
</feature>
<dbReference type="Proteomes" id="UP000310158">
    <property type="component" value="Unassembled WGS sequence"/>
</dbReference>
<dbReference type="Pfam" id="PF01793">
    <property type="entry name" value="Glyco_transf_15"/>
    <property type="match status" value="5"/>
</dbReference>
<dbReference type="PANTHER" id="PTHR31121">
    <property type="entry name" value="ALPHA-1,2 MANNOSYLTRANSFERASE KTR1"/>
    <property type="match status" value="1"/>
</dbReference>
<keyword evidence="3" id="KW-0812">Transmembrane</keyword>
<name>A0A4S4M0U0_9AGAM</name>
<keyword evidence="3" id="KW-0472">Membrane</keyword>
<organism evidence="4 5">
    <name type="scientific">Bondarzewia mesenterica</name>
    <dbReference type="NCBI Taxonomy" id="1095465"/>
    <lineage>
        <taxon>Eukaryota</taxon>
        <taxon>Fungi</taxon>
        <taxon>Dikarya</taxon>
        <taxon>Basidiomycota</taxon>
        <taxon>Agaricomycotina</taxon>
        <taxon>Agaricomycetes</taxon>
        <taxon>Russulales</taxon>
        <taxon>Bondarzewiaceae</taxon>
        <taxon>Bondarzewia</taxon>
    </lineage>
</organism>
<feature type="transmembrane region" description="Helical" evidence="3">
    <location>
        <begin position="403"/>
        <end position="422"/>
    </location>
</feature>
<protein>
    <recommendedName>
        <fullName evidence="6">Glycosyltransferase family 15 protein</fullName>
    </recommendedName>
</protein>
<keyword evidence="5" id="KW-1185">Reference proteome</keyword>
<dbReference type="OrthoDB" id="439943at2759"/>
<dbReference type="AlphaFoldDB" id="A0A4S4M0U0"/>
<dbReference type="EMBL" id="SGPL01000162">
    <property type="protein sequence ID" value="THH16350.1"/>
    <property type="molecule type" value="Genomic_DNA"/>
</dbReference>
<evidence type="ECO:0000256" key="3">
    <source>
        <dbReference type="SAM" id="Phobius"/>
    </source>
</evidence>
<evidence type="ECO:0000313" key="4">
    <source>
        <dbReference type="EMBL" id="THH16350.1"/>
    </source>
</evidence>